<evidence type="ECO:0000313" key="2">
    <source>
        <dbReference type="Proteomes" id="UP001055879"/>
    </source>
</evidence>
<accession>A0ACB9B7A7</accession>
<sequence length="704" mass="82300">MSNQLLSTGSQSKPPVLLANKYQQWKKRMIQFLNHKSRDYMESITSGPVNPMIRVSGQAATDTSPEILDRFVPRLYEYFSEREKELYKIDEEDLIFLTMAIPNNIYNCVDRRTSAKEIWNELARQFEGSEASIQDKQNLCINAYEGFHAKEGETLLDTYNRYNIILNDLRRNNITKSASEINYKFIKNFNPEWKNFAINLQMSKNMALENVTDIFSILSQHEDEPKYEGYKKDKSELRYKPKYGRRDEKREERKEEKKEERKEEKREDKKEEKKEEKREKKKEEKKDEAGRCFNCGKFGHFAKDCKFKRVKNSEYYARKSLIAKKVEEGKLLMAEEENWLFQSSDEEEQAHFTQVSYMAKLDDDDKTSEAHSEDENSKLIESLTVQIHSMKDEFELLKGKLTSEHQTTLSFREENALLKVKEEANVTNESCFKNDKMEFVENMTKAIFSEMMNASDPDPVSISKESNSMSDHTSDLMKQIDMLQKSLDEIEDENLDLKFKLEKSLKDNQEICKEINNLKVTLFKNVSNDKQMINDQSWKKGETSGISRKRLPSKKKTDKVSVSVSVPDLNGCSRNMTGFKNLLHNYVEEPAGTVHFANSEVEGHVRGYKTLDNGVVKINKVLYVEGLDHNMFSTSHFCDMKYQVPFTTSHCYLEDPDGYEIFRAEHRGNLYYVDFPTLFATCPICLLAKSSKAQSWTWHRRLSH</sequence>
<reference evidence="1 2" key="2">
    <citation type="journal article" date="2022" name="Mol. Ecol. Resour.">
        <title>The genomes of chicory, endive, great burdock and yacon provide insights into Asteraceae paleo-polyploidization history and plant inulin production.</title>
        <authorList>
            <person name="Fan W."/>
            <person name="Wang S."/>
            <person name="Wang H."/>
            <person name="Wang A."/>
            <person name="Jiang F."/>
            <person name="Liu H."/>
            <person name="Zhao H."/>
            <person name="Xu D."/>
            <person name="Zhang Y."/>
        </authorList>
    </citation>
    <scope>NUCLEOTIDE SEQUENCE [LARGE SCALE GENOMIC DNA]</scope>
    <source>
        <strain evidence="2">cv. Niubang</strain>
    </source>
</reference>
<comment type="caution">
    <text evidence="1">The sequence shown here is derived from an EMBL/GenBank/DDBJ whole genome shotgun (WGS) entry which is preliminary data.</text>
</comment>
<keyword evidence="2" id="KW-1185">Reference proteome</keyword>
<dbReference type="Proteomes" id="UP001055879">
    <property type="component" value="Linkage Group LG06"/>
</dbReference>
<evidence type="ECO:0000313" key="1">
    <source>
        <dbReference type="EMBL" id="KAI3718364.1"/>
    </source>
</evidence>
<gene>
    <name evidence="1" type="ORF">L6452_19231</name>
</gene>
<organism evidence="1 2">
    <name type="scientific">Arctium lappa</name>
    <name type="common">Greater burdock</name>
    <name type="synonym">Lappa major</name>
    <dbReference type="NCBI Taxonomy" id="4217"/>
    <lineage>
        <taxon>Eukaryota</taxon>
        <taxon>Viridiplantae</taxon>
        <taxon>Streptophyta</taxon>
        <taxon>Embryophyta</taxon>
        <taxon>Tracheophyta</taxon>
        <taxon>Spermatophyta</taxon>
        <taxon>Magnoliopsida</taxon>
        <taxon>eudicotyledons</taxon>
        <taxon>Gunneridae</taxon>
        <taxon>Pentapetalae</taxon>
        <taxon>asterids</taxon>
        <taxon>campanulids</taxon>
        <taxon>Asterales</taxon>
        <taxon>Asteraceae</taxon>
        <taxon>Carduoideae</taxon>
        <taxon>Cardueae</taxon>
        <taxon>Arctiinae</taxon>
        <taxon>Arctium</taxon>
    </lineage>
</organism>
<protein>
    <submittedName>
        <fullName evidence="1">Uncharacterized protein</fullName>
    </submittedName>
</protein>
<reference evidence="2" key="1">
    <citation type="journal article" date="2022" name="Mol. Ecol. Resour.">
        <title>The genomes of chicory, endive, great burdock and yacon provide insights into Asteraceae palaeo-polyploidization history and plant inulin production.</title>
        <authorList>
            <person name="Fan W."/>
            <person name="Wang S."/>
            <person name="Wang H."/>
            <person name="Wang A."/>
            <person name="Jiang F."/>
            <person name="Liu H."/>
            <person name="Zhao H."/>
            <person name="Xu D."/>
            <person name="Zhang Y."/>
        </authorList>
    </citation>
    <scope>NUCLEOTIDE SEQUENCE [LARGE SCALE GENOMIC DNA]</scope>
    <source>
        <strain evidence="2">cv. Niubang</strain>
    </source>
</reference>
<proteinExistence type="predicted"/>
<name>A0ACB9B7A7_ARCLA</name>
<dbReference type="EMBL" id="CM042052">
    <property type="protein sequence ID" value="KAI3718364.1"/>
    <property type="molecule type" value="Genomic_DNA"/>
</dbReference>